<gene>
    <name evidence="1" type="ORF">Bhyg_11290</name>
</gene>
<dbReference type="AlphaFoldDB" id="A0A9Q0S054"/>
<accession>A0A9Q0S054</accession>
<dbReference type="EMBL" id="WJQU01000003">
    <property type="protein sequence ID" value="KAJ6638553.1"/>
    <property type="molecule type" value="Genomic_DNA"/>
</dbReference>
<reference evidence="1" key="1">
    <citation type="submission" date="2022-07" db="EMBL/GenBank/DDBJ databases">
        <authorList>
            <person name="Trinca V."/>
            <person name="Uliana J.V.C."/>
            <person name="Torres T.T."/>
            <person name="Ward R.J."/>
            <person name="Monesi N."/>
        </authorList>
    </citation>
    <scope>NUCLEOTIDE SEQUENCE</scope>
    <source>
        <strain evidence="1">HSMRA1968</strain>
        <tissue evidence="1">Whole embryos</tissue>
    </source>
</reference>
<name>A0A9Q0S054_9DIPT</name>
<organism evidence="1 2">
    <name type="scientific">Pseudolycoriella hygida</name>
    <dbReference type="NCBI Taxonomy" id="35572"/>
    <lineage>
        <taxon>Eukaryota</taxon>
        <taxon>Metazoa</taxon>
        <taxon>Ecdysozoa</taxon>
        <taxon>Arthropoda</taxon>
        <taxon>Hexapoda</taxon>
        <taxon>Insecta</taxon>
        <taxon>Pterygota</taxon>
        <taxon>Neoptera</taxon>
        <taxon>Endopterygota</taxon>
        <taxon>Diptera</taxon>
        <taxon>Nematocera</taxon>
        <taxon>Sciaroidea</taxon>
        <taxon>Sciaridae</taxon>
        <taxon>Pseudolycoriella</taxon>
    </lineage>
</organism>
<evidence type="ECO:0000313" key="1">
    <source>
        <dbReference type="EMBL" id="KAJ6638553.1"/>
    </source>
</evidence>
<dbReference type="Proteomes" id="UP001151699">
    <property type="component" value="Chromosome X"/>
</dbReference>
<comment type="caution">
    <text evidence="1">The sequence shown here is derived from an EMBL/GenBank/DDBJ whole genome shotgun (WGS) entry which is preliminary data.</text>
</comment>
<sequence>MGRGRKKTSNRVRRTSVNIHIAGASVVSYRFTITIPTFPVKNYRYLTSQR</sequence>
<keyword evidence="2" id="KW-1185">Reference proteome</keyword>
<evidence type="ECO:0000313" key="2">
    <source>
        <dbReference type="Proteomes" id="UP001151699"/>
    </source>
</evidence>
<proteinExistence type="predicted"/>
<protein>
    <submittedName>
        <fullName evidence="1">Uncharacterized protein</fullName>
    </submittedName>
</protein>